<feature type="compositionally biased region" description="Low complexity" evidence="1">
    <location>
        <begin position="256"/>
        <end position="265"/>
    </location>
</feature>
<dbReference type="EMBL" id="LR215974">
    <property type="protein sequence ID" value="VFB02558.1"/>
    <property type="molecule type" value="Genomic_DNA"/>
</dbReference>
<protein>
    <recommendedName>
        <fullName evidence="5">Lipoprotein</fullName>
    </recommendedName>
</protein>
<evidence type="ECO:0008006" key="5">
    <source>
        <dbReference type="Google" id="ProtNLM"/>
    </source>
</evidence>
<keyword evidence="2" id="KW-0732">Signal</keyword>
<dbReference type="Proteomes" id="UP000290013">
    <property type="component" value="Chromosome"/>
</dbReference>
<accession>A0A4U8WIM0</accession>
<feature type="chain" id="PRO_5020828573" description="Lipoprotein" evidence="2">
    <location>
        <begin position="19"/>
        <end position="496"/>
    </location>
</feature>
<feature type="compositionally biased region" description="Gly residues" evidence="1">
    <location>
        <begin position="244"/>
        <end position="255"/>
    </location>
</feature>
<dbReference type="AlphaFoldDB" id="A0A4U8WIM0"/>
<gene>
    <name evidence="3" type="ORF">NCTC12078_00535</name>
</gene>
<sequence>MKKISFLMLFALSFLVLNCRTEEFHNEEVNQSNSQPRLTSKRISLNESKHKARLLTEIDKAETALKSLSKTNIQGKVISYNNGVLIDTDEVLYIENGPNYYTYTFNLIRENALPTDPVENLVLSPLSDGTYKELLVSYNLSVQEKEILKSGGFVNTKGKTQVTELAQGTFNTNNQLARQVCTTSSYSYWEACSGKQHHDGSNYESCPIYQGKEEGTPPIFYTIITTTCLEQNEMIITPIDPPNNGGGSGGEGSGGTTTQCTTPSIPTNPQPGFTDENGCPIAIPTQPYVVKSFNLIVRALPAEVKALLTSNTQFYNGLQTYYNANPTQQGENFVQWAAQFSWENQNVNWAEFQPMLTFAHNFLQENPDTLNPEAIFLRFKSLSDALLQNPNKLLKIPCNQLPHWQDIAMHQIPQSVKIKLQNIPNQNSYWSSWNITNLDNGEGAHINMDLFPVKISTMPKKPNSTQKYTPAEFFDFFRKNINLFAEKFTPIENNYL</sequence>
<evidence type="ECO:0000313" key="4">
    <source>
        <dbReference type="Proteomes" id="UP000290013"/>
    </source>
</evidence>
<feature type="region of interest" description="Disordered" evidence="1">
    <location>
        <begin position="241"/>
        <end position="265"/>
    </location>
</feature>
<evidence type="ECO:0000313" key="3">
    <source>
        <dbReference type="EMBL" id="VFB02558.1"/>
    </source>
</evidence>
<proteinExistence type="predicted"/>
<feature type="signal peptide" evidence="2">
    <location>
        <begin position="1"/>
        <end position="18"/>
    </location>
</feature>
<organism evidence="3 4">
    <name type="scientific">Chryseobacterium taihuense</name>
    <dbReference type="NCBI Taxonomy" id="1141221"/>
    <lineage>
        <taxon>Bacteria</taxon>
        <taxon>Pseudomonadati</taxon>
        <taxon>Bacteroidota</taxon>
        <taxon>Flavobacteriia</taxon>
        <taxon>Flavobacteriales</taxon>
        <taxon>Weeksellaceae</taxon>
        <taxon>Chryseobacterium group</taxon>
        <taxon>Chryseobacterium</taxon>
    </lineage>
</organism>
<dbReference type="KEGG" id="ctai:NCTC12078_00535"/>
<reference evidence="3 4" key="1">
    <citation type="submission" date="2019-02" db="EMBL/GenBank/DDBJ databases">
        <authorList>
            <consortium name="Pathogen Informatics"/>
        </authorList>
    </citation>
    <scope>NUCLEOTIDE SEQUENCE [LARGE SCALE GENOMIC DNA]</scope>
    <source>
        <strain evidence="3 4">3012STDY6944375</strain>
    </source>
</reference>
<name>A0A4U8WIM0_9FLAO</name>
<evidence type="ECO:0000256" key="1">
    <source>
        <dbReference type="SAM" id="MobiDB-lite"/>
    </source>
</evidence>
<evidence type="ECO:0000256" key="2">
    <source>
        <dbReference type="SAM" id="SignalP"/>
    </source>
</evidence>